<evidence type="ECO:0000256" key="1">
    <source>
        <dbReference type="SAM" id="MobiDB-lite"/>
    </source>
</evidence>
<comment type="caution">
    <text evidence="2">The sequence shown here is derived from an EMBL/GenBank/DDBJ whole genome shotgun (WGS) entry which is preliminary data.</text>
</comment>
<dbReference type="EMBL" id="CAXAMN010028028">
    <property type="protein sequence ID" value="CAK9114695.1"/>
    <property type="molecule type" value="Genomic_DNA"/>
</dbReference>
<name>A0ABP0SR04_9DINO</name>
<accession>A0ABP0SR04</accession>
<dbReference type="Proteomes" id="UP001642484">
    <property type="component" value="Unassembled WGS sequence"/>
</dbReference>
<protein>
    <submittedName>
        <fullName evidence="2">Uncharacterized protein</fullName>
    </submittedName>
</protein>
<organism evidence="2 3">
    <name type="scientific">Durusdinium trenchii</name>
    <dbReference type="NCBI Taxonomy" id="1381693"/>
    <lineage>
        <taxon>Eukaryota</taxon>
        <taxon>Sar</taxon>
        <taxon>Alveolata</taxon>
        <taxon>Dinophyceae</taxon>
        <taxon>Suessiales</taxon>
        <taxon>Symbiodiniaceae</taxon>
        <taxon>Durusdinium</taxon>
    </lineage>
</organism>
<gene>
    <name evidence="2" type="ORF">CCMP2556_LOCUS53030</name>
</gene>
<evidence type="ECO:0000313" key="3">
    <source>
        <dbReference type="Proteomes" id="UP001642484"/>
    </source>
</evidence>
<proteinExistence type="predicted"/>
<evidence type="ECO:0000313" key="2">
    <source>
        <dbReference type="EMBL" id="CAK9114695.1"/>
    </source>
</evidence>
<keyword evidence="3" id="KW-1185">Reference proteome</keyword>
<sequence length="607" mass="69109">MVKRRRQGGIQQRLAESQSPLPEERGQNSLLATWLHRQWAEGFLSPQTVQKIAMLTKHDFEAANAKAPASLLKLANLGSSGMYENNMHRDLLKELEPTSPLPHGLALKIPMKGGLFLQNIQLPHLHFHCMYKNYRETFFKHFLPQPPHSLESFWQKFSKHVSMKGHPALQRSDSFKKALPLKVHGDAMPVTGIGKVWSKGMLVMSWSGLLNNASSRANCYVMYVAFEKLLREGERSTLDSVFTILAWSFNALLAGTFPDCDWNGKPFHPNSEHGKMAGKPLANGFYGVLCSLVGDLDYLNKTLQLPHHGKKGNCCSMCQAQGAGDATWKTFLPNAHWKTLIWQPSDWMAWAGRSKSCIFKILHLTGANVAADWMHCKYLGHDQYCLGSVVFLLIYHLMKEGSAKKNLTLFFRLLKEKYKEFNIKDCYGSFHTTSMFMNKKGIKLKGKAANIRALAKPLLAIWQSMCNEHLEVHSLVLVYLKLNCQIEDLLEDNFGNLCFSEADASQFEKLVFQLGHLACVLNAHFHEDSEVPQNMFNVTAKMHFMCHAAIDAKFVSPRFTWVFQGEDFMSIMQRLAQSCTRGNKPQEISYKIMEHWRIAQHMLWSQP</sequence>
<feature type="region of interest" description="Disordered" evidence="1">
    <location>
        <begin position="1"/>
        <end position="25"/>
    </location>
</feature>
<reference evidence="2 3" key="1">
    <citation type="submission" date="2024-02" db="EMBL/GenBank/DDBJ databases">
        <authorList>
            <person name="Chen Y."/>
            <person name="Shah S."/>
            <person name="Dougan E. K."/>
            <person name="Thang M."/>
            <person name="Chan C."/>
        </authorList>
    </citation>
    <scope>NUCLEOTIDE SEQUENCE [LARGE SCALE GENOMIC DNA]</scope>
</reference>